<dbReference type="RefSeq" id="WP_145714363.1">
    <property type="nucleotide sequence ID" value="NZ_BAAAFY010000001.1"/>
</dbReference>
<dbReference type="SUPFAM" id="SSF51206">
    <property type="entry name" value="cAMP-binding domain-like"/>
    <property type="match status" value="1"/>
</dbReference>
<comment type="caution">
    <text evidence="2">The sequence shown here is derived from an EMBL/GenBank/DDBJ whole genome shotgun (WGS) entry which is preliminary data.</text>
</comment>
<feature type="domain" description="Cyclic nucleotide-binding" evidence="1">
    <location>
        <begin position="29"/>
        <end position="115"/>
    </location>
</feature>
<dbReference type="AlphaFoldDB" id="A0A562T559"/>
<evidence type="ECO:0000313" key="3">
    <source>
        <dbReference type="Proteomes" id="UP000316778"/>
    </source>
</evidence>
<dbReference type="OrthoDB" id="663011at2"/>
<reference evidence="2 3" key="1">
    <citation type="journal article" date="2013" name="Stand. Genomic Sci.">
        <title>Genomic Encyclopedia of Type Strains, Phase I: The one thousand microbial genomes (KMG-I) project.</title>
        <authorList>
            <person name="Kyrpides N.C."/>
            <person name="Woyke T."/>
            <person name="Eisen J.A."/>
            <person name="Garrity G."/>
            <person name="Lilburn T.G."/>
            <person name="Beck B.J."/>
            <person name="Whitman W.B."/>
            <person name="Hugenholtz P."/>
            <person name="Klenk H.P."/>
        </authorList>
    </citation>
    <scope>NUCLEOTIDE SEQUENCE [LARGE SCALE GENOMIC DNA]</scope>
    <source>
        <strain evidence="2 3">DSM 13484</strain>
    </source>
</reference>
<evidence type="ECO:0000259" key="1">
    <source>
        <dbReference type="PROSITE" id="PS50042"/>
    </source>
</evidence>
<protein>
    <submittedName>
        <fullName evidence="2">CRP-like cAMP-binding protein</fullName>
    </submittedName>
</protein>
<dbReference type="PROSITE" id="PS50042">
    <property type="entry name" value="CNMP_BINDING_3"/>
    <property type="match status" value="1"/>
</dbReference>
<proteinExistence type="predicted"/>
<evidence type="ECO:0000313" key="2">
    <source>
        <dbReference type="EMBL" id="TWI88665.1"/>
    </source>
</evidence>
<dbReference type="CDD" id="cd00038">
    <property type="entry name" value="CAP_ED"/>
    <property type="match status" value="1"/>
</dbReference>
<dbReference type="Gene3D" id="2.60.120.10">
    <property type="entry name" value="Jelly Rolls"/>
    <property type="match status" value="1"/>
</dbReference>
<organism evidence="2 3">
    <name type="scientific">Chitinophaga japonensis</name>
    <name type="common">Flexibacter japonensis</name>
    <dbReference type="NCBI Taxonomy" id="104662"/>
    <lineage>
        <taxon>Bacteria</taxon>
        <taxon>Pseudomonadati</taxon>
        <taxon>Bacteroidota</taxon>
        <taxon>Chitinophagia</taxon>
        <taxon>Chitinophagales</taxon>
        <taxon>Chitinophagaceae</taxon>
        <taxon>Chitinophaga</taxon>
    </lineage>
</organism>
<name>A0A562T559_CHIJA</name>
<dbReference type="InterPro" id="IPR000595">
    <property type="entry name" value="cNMP-bd_dom"/>
</dbReference>
<sequence length="192" mass="22088">MSDTSLLQQKLLQLDPAYAEGWPHFEPLLHEVSFEAGAYLAAAGRIANAIYFISAGIVRVFAKQQDKEYSLDFAFPGMFSTAYTSFILQSPSEVNLQAITPVSGLAFYYDDLQQLYRAHHGAEKMGRLIAEQQYLRKYRRELSFLQHTAQERYLQLLEQHPEVVQHIPVKHIASYLGIEPESLSRIRKQLRR</sequence>
<dbReference type="InterPro" id="IPR014710">
    <property type="entry name" value="RmlC-like_jellyroll"/>
</dbReference>
<keyword evidence="3" id="KW-1185">Reference proteome</keyword>
<dbReference type="EMBL" id="VLLG01000003">
    <property type="protein sequence ID" value="TWI88665.1"/>
    <property type="molecule type" value="Genomic_DNA"/>
</dbReference>
<dbReference type="Pfam" id="PF00027">
    <property type="entry name" value="cNMP_binding"/>
    <property type="match status" value="1"/>
</dbReference>
<accession>A0A562T559</accession>
<dbReference type="InterPro" id="IPR018490">
    <property type="entry name" value="cNMP-bd_dom_sf"/>
</dbReference>
<dbReference type="Proteomes" id="UP000316778">
    <property type="component" value="Unassembled WGS sequence"/>
</dbReference>
<gene>
    <name evidence="2" type="ORF">LX66_2751</name>
</gene>